<dbReference type="GO" id="GO:0071555">
    <property type="term" value="P:cell wall organization"/>
    <property type="evidence" value="ECO:0007669"/>
    <property type="project" value="UniProtKB-KW"/>
</dbReference>
<dbReference type="GO" id="GO:0005829">
    <property type="term" value="C:cytosol"/>
    <property type="evidence" value="ECO:0007669"/>
    <property type="project" value="TreeGrafter"/>
</dbReference>
<dbReference type="PANTHER" id="PTHR21071:SF4">
    <property type="entry name" value="UDP-N-ACETYLENOLPYRUVOYLGLUCOSAMINE REDUCTASE"/>
    <property type="match status" value="1"/>
</dbReference>
<name>A0A099TYG2_9HELI</name>
<keyword evidence="14 19" id="KW-0560">Oxidoreductase</keyword>
<comment type="function">
    <text evidence="2 19">Cell wall formation.</text>
</comment>
<dbReference type="STRING" id="216.LS73_01965"/>
<keyword evidence="24" id="KW-1185">Reference proteome</keyword>
<dbReference type="EC" id="1.3.1.98" evidence="5 19"/>
<keyword evidence="13 19" id="KW-0573">Peptidoglycan synthesis</keyword>
<keyword evidence="11 19" id="KW-0521">NADP</keyword>
<dbReference type="InterPro" id="IPR011601">
    <property type="entry name" value="MurB_C"/>
</dbReference>
<dbReference type="Gene3D" id="3.30.465.10">
    <property type="match status" value="1"/>
</dbReference>
<organism evidence="21 24">
    <name type="scientific">Helicobacter muridarum</name>
    <dbReference type="NCBI Taxonomy" id="216"/>
    <lineage>
        <taxon>Bacteria</taxon>
        <taxon>Pseudomonadati</taxon>
        <taxon>Campylobacterota</taxon>
        <taxon>Epsilonproteobacteria</taxon>
        <taxon>Campylobacterales</taxon>
        <taxon>Helicobacteraceae</taxon>
        <taxon>Helicobacter</taxon>
    </lineage>
</organism>
<evidence type="ECO:0000313" key="24">
    <source>
        <dbReference type="Proteomes" id="UP000255139"/>
    </source>
</evidence>
<dbReference type="HAMAP" id="MF_00037">
    <property type="entry name" value="MurB"/>
    <property type="match status" value="1"/>
</dbReference>
<comment type="similarity">
    <text evidence="19">Belongs to the MurB family.</text>
</comment>
<dbReference type="Proteomes" id="UP000255139">
    <property type="component" value="Unassembled WGS sequence"/>
</dbReference>
<feature type="domain" description="UDP-N-acetylenolpyruvoylglucosamine reductase C-terminal" evidence="20">
    <location>
        <begin position="241"/>
        <end position="324"/>
    </location>
</feature>
<dbReference type="GO" id="GO:0051301">
    <property type="term" value="P:cell division"/>
    <property type="evidence" value="ECO:0007669"/>
    <property type="project" value="UniProtKB-KW"/>
</dbReference>
<evidence type="ECO:0000313" key="23">
    <source>
        <dbReference type="Proteomes" id="UP000029922"/>
    </source>
</evidence>
<evidence type="ECO:0000256" key="19">
    <source>
        <dbReference type="HAMAP-Rule" id="MF_00037"/>
    </source>
</evidence>
<dbReference type="AlphaFoldDB" id="A0A099TYG2"/>
<keyword evidence="12 19" id="KW-0133">Cell shape</keyword>
<dbReference type="OrthoDB" id="9804753at2"/>
<dbReference type="RefSeq" id="WP_034557035.1">
    <property type="nucleotide sequence ID" value="NZ_FZML01000003.1"/>
</dbReference>
<evidence type="ECO:0000256" key="4">
    <source>
        <dbReference type="ARBA" id="ARBA00004752"/>
    </source>
</evidence>
<comment type="subcellular location">
    <subcellularLocation>
        <location evidence="3 19">Cytoplasm</location>
    </subcellularLocation>
</comment>
<evidence type="ECO:0000256" key="2">
    <source>
        <dbReference type="ARBA" id="ARBA00003921"/>
    </source>
</evidence>
<comment type="pathway">
    <text evidence="4 19">Cell wall biogenesis; peptidoglycan biosynthesis.</text>
</comment>
<sequence length="326" mass="36395">MQQTAIDFKRYSSIKIGSNVLVHVIDMKDMAASLVPYNDHIASNMPIKVKANLSDCLVNAAPKLFQNLSLYIPNIFDSLDVLNTVKKQSIFSSSLVCQDKMLYIIGRANNLLVSPNASNLAVLGSSFNYISDLGEYVEMGASVNSLQAFLYFKRHNLSGLEFLRSLPGNVGALCNMNAGMKSYEMKDCISELNINGIWVNLEQASLHYRGRDSSGVIFAVRFHKLEGFRWHLLNMFSLMRKSHPNNPSCGSCFKNPLNDYAGRLLELVGLKGFRIGDVGFSQKHANFLVNLGQARFEDALALIELAKKRVYEEFGVVLECEVKICK</sequence>
<keyword evidence="7 19" id="KW-0963">Cytoplasm</keyword>
<dbReference type="EMBL" id="JRPD02000005">
    <property type="protein sequence ID" value="TLE00794.1"/>
    <property type="molecule type" value="Genomic_DNA"/>
</dbReference>
<dbReference type="Gene3D" id="3.90.78.10">
    <property type="entry name" value="UDP-N-acetylenolpyruvoylglucosamine reductase, C-terminal domain"/>
    <property type="match status" value="1"/>
</dbReference>
<evidence type="ECO:0000256" key="8">
    <source>
        <dbReference type="ARBA" id="ARBA00022618"/>
    </source>
</evidence>
<evidence type="ECO:0000256" key="9">
    <source>
        <dbReference type="ARBA" id="ARBA00022630"/>
    </source>
</evidence>
<evidence type="ECO:0000256" key="16">
    <source>
        <dbReference type="ARBA" id="ARBA00023316"/>
    </source>
</evidence>
<accession>A0A099TYG2</accession>
<dbReference type="SUPFAM" id="SSF56194">
    <property type="entry name" value="Uridine diphospho-N-Acetylenolpyruvylglucosamine reductase, MurB, C-terminal domain"/>
    <property type="match status" value="1"/>
</dbReference>
<gene>
    <name evidence="19 21" type="primary">murB</name>
    <name evidence="22" type="ORF">LS73_003860</name>
    <name evidence="21" type="ORF">NCTC12714_01327</name>
</gene>
<evidence type="ECO:0000259" key="20">
    <source>
        <dbReference type="Pfam" id="PF02873"/>
    </source>
</evidence>
<evidence type="ECO:0000256" key="18">
    <source>
        <dbReference type="ARBA" id="ARBA00048914"/>
    </source>
</evidence>
<evidence type="ECO:0000256" key="13">
    <source>
        <dbReference type="ARBA" id="ARBA00022984"/>
    </source>
</evidence>
<proteinExistence type="inferred from homology"/>
<dbReference type="InterPro" id="IPR036318">
    <property type="entry name" value="FAD-bd_PCMH-like_sf"/>
</dbReference>
<keyword evidence="15 19" id="KW-0131">Cell cycle</keyword>
<reference evidence="21 24" key="2">
    <citation type="submission" date="2018-06" db="EMBL/GenBank/DDBJ databases">
        <authorList>
            <consortium name="Pathogen Informatics"/>
            <person name="Doyle S."/>
        </authorList>
    </citation>
    <scope>NUCLEOTIDE SEQUENCE [LARGE SCALE GENOMIC DNA]</scope>
    <source>
        <strain evidence="21 24">NCTC12714</strain>
    </source>
</reference>
<dbReference type="Proteomes" id="UP000029922">
    <property type="component" value="Unassembled WGS sequence"/>
</dbReference>
<dbReference type="GO" id="GO:0008762">
    <property type="term" value="F:UDP-N-acetylmuramate dehydrogenase activity"/>
    <property type="evidence" value="ECO:0007669"/>
    <property type="project" value="UniProtKB-UniRule"/>
</dbReference>
<dbReference type="EMBL" id="UGJE01000002">
    <property type="protein sequence ID" value="STQ86520.1"/>
    <property type="molecule type" value="Genomic_DNA"/>
</dbReference>
<keyword evidence="9 19" id="KW-0285">Flavoprotein</keyword>
<comment type="catalytic activity">
    <reaction evidence="18 19">
        <text>UDP-N-acetyl-alpha-D-muramate + NADP(+) = UDP-N-acetyl-3-O-(1-carboxyvinyl)-alpha-D-glucosamine + NADPH + H(+)</text>
        <dbReference type="Rhea" id="RHEA:12248"/>
        <dbReference type="ChEBI" id="CHEBI:15378"/>
        <dbReference type="ChEBI" id="CHEBI:57783"/>
        <dbReference type="ChEBI" id="CHEBI:58349"/>
        <dbReference type="ChEBI" id="CHEBI:68483"/>
        <dbReference type="ChEBI" id="CHEBI:70757"/>
        <dbReference type="EC" id="1.3.1.98"/>
    </reaction>
</comment>
<evidence type="ECO:0000256" key="10">
    <source>
        <dbReference type="ARBA" id="ARBA00022827"/>
    </source>
</evidence>
<dbReference type="PANTHER" id="PTHR21071">
    <property type="entry name" value="UDP-N-ACETYLENOLPYRUVOYLGLUCOSAMINE REDUCTASE"/>
    <property type="match status" value="1"/>
</dbReference>
<protein>
    <recommendedName>
        <fullName evidence="6 19">UDP-N-acetylenolpyruvoylglucosamine reductase</fullName>
        <ecNumber evidence="5 19">1.3.1.98</ecNumber>
    </recommendedName>
    <alternativeName>
        <fullName evidence="17 19">UDP-N-acetylmuramate dehydrogenase</fullName>
    </alternativeName>
</protein>
<dbReference type="Pfam" id="PF02873">
    <property type="entry name" value="MurB_C"/>
    <property type="match status" value="1"/>
</dbReference>
<dbReference type="InterPro" id="IPR036635">
    <property type="entry name" value="MurB_C_sf"/>
</dbReference>
<evidence type="ECO:0000256" key="6">
    <source>
        <dbReference type="ARBA" id="ARBA00015188"/>
    </source>
</evidence>
<dbReference type="NCBIfam" id="NF010479">
    <property type="entry name" value="PRK13904.1"/>
    <property type="match status" value="1"/>
</dbReference>
<dbReference type="UniPathway" id="UPA00219"/>
<keyword evidence="16 19" id="KW-0961">Cell wall biogenesis/degradation</keyword>
<dbReference type="GO" id="GO:0050660">
    <property type="term" value="F:flavin adenine dinucleotide binding"/>
    <property type="evidence" value="ECO:0007669"/>
    <property type="project" value="InterPro"/>
</dbReference>
<evidence type="ECO:0000256" key="14">
    <source>
        <dbReference type="ARBA" id="ARBA00023002"/>
    </source>
</evidence>
<evidence type="ECO:0000256" key="12">
    <source>
        <dbReference type="ARBA" id="ARBA00022960"/>
    </source>
</evidence>
<evidence type="ECO:0000313" key="21">
    <source>
        <dbReference type="EMBL" id="STQ86520.1"/>
    </source>
</evidence>
<feature type="active site" description="Proton donor" evidence="19">
    <location>
        <position position="251"/>
    </location>
</feature>
<evidence type="ECO:0000256" key="17">
    <source>
        <dbReference type="ARBA" id="ARBA00031026"/>
    </source>
</evidence>
<dbReference type="GO" id="GO:0009252">
    <property type="term" value="P:peptidoglycan biosynthetic process"/>
    <property type="evidence" value="ECO:0007669"/>
    <property type="project" value="UniProtKB-UniRule"/>
</dbReference>
<dbReference type="InterPro" id="IPR016169">
    <property type="entry name" value="FAD-bd_PCMH_sub2"/>
</dbReference>
<evidence type="ECO:0000256" key="15">
    <source>
        <dbReference type="ARBA" id="ARBA00023306"/>
    </source>
</evidence>
<feature type="active site" evidence="19">
    <location>
        <position position="321"/>
    </location>
</feature>
<evidence type="ECO:0000256" key="5">
    <source>
        <dbReference type="ARBA" id="ARBA00012518"/>
    </source>
</evidence>
<dbReference type="InterPro" id="IPR003170">
    <property type="entry name" value="MurB"/>
</dbReference>
<evidence type="ECO:0000256" key="3">
    <source>
        <dbReference type="ARBA" id="ARBA00004496"/>
    </source>
</evidence>
<dbReference type="GO" id="GO:0008360">
    <property type="term" value="P:regulation of cell shape"/>
    <property type="evidence" value="ECO:0007669"/>
    <property type="project" value="UniProtKB-KW"/>
</dbReference>
<evidence type="ECO:0000256" key="7">
    <source>
        <dbReference type="ARBA" id="ARBA00022490"/>
    </source>
</evidence>
<dbReference type="SUPFAM" id="SSF56176">
    <property type="entry name" value="FAD-binding/transporter-associated domain-like"/>
    <property type="match status" value="1"/>
</dbReference>
<reference evidence="22 23" key="1">
    <citation type="journal article" date="2014" name="Genome Announc.">
        <title>Draft genome sequences of eight enterohepatic helicobacter species isolated from both laboratory and wild rodents.</title>
        <authorList>
            <person name="Sheh A."/>
            <person name="Shen Z."/>
            <person name="Fox J.G."/>
        </authorList>
    </citation>
    <scope>NUCLEOTIDE SEQUENCE [LARGE SCALE GENOMIC DNA]</scope>
    <source>
        <strain evidence="22 23">ST1</strain>
    </source>
</reference>
<dbReference type="NCBIfam" id="TIGR00179">
    <property type="entry name" value="murB"/>
    <property type="match status" value="1"/>
</dbReference>
<evidence type="ECO:0000256" key="11">
    <source>
        <dbReference type="ARBA" id="ARBA00022857"/>
    </source>
</evidence>
<evidence type="ECO:0000313" key="22">
    <source>
        <dbReference type="EMBL" id="TLE00794.1"/>
    </source>
</evidence>
<keyword evidence="8 19" id="KW-0132">Cell division</keyword>
<keyword evidence="10 19" id="KW-0274">FAD</keyword>
<comment type="cofactor">
    <cofactor evidence="1 19">
        <name>FAD</name>
        <dbReference type="ChEBI" id="CHEBI:57692"/>
    </cofactor>
</comment>
<feature type="active site" evidence="19">
    <location>
        <position position="211"/>
    </location>
</feature>
<evidence type="ECO:0000256" key="1">
    <source>
        <dbReference type="ARBA" id="ARBA00001974"/>
    </source>
</evidence>